<comment type="caution">
    <text evidence="1">The sequence shown here is derived from an EMBL/GenBank/DDBJ whole genome shotgun (WGS) entry which is preliminary data.</text>
</comment>
<dbReference type="EMBL" id="CM044705">
    <property type="protein sequence ID" value="KAI5663705.1"/>
    <property type="molecule type" value="Genomic_DNA"/>
</dbReference>
<proteinExistence type="predicted"/>
<reference evidence="2" key="1">
    <citation type="journal article" date="2023" name="Nat. Plants">
        <title>Single-cell RNA sequencing provides a high-resolution roadmap for understanding the multicellular compartmentation of specialized metabolism.</title>
        <authorList>
            <person name="Sun S."/>
            <person name="Shen X."/>
            <person name="Li Y."/>
            <person name="Li Y."/>
            <person name="Wang S."/>
            <person name="Li R."/>
            <person name="Zhang H."/>
            <person name="Shen G."/>
            <person name="Guo B."/>
            <person name="Wei J."/>
            <person name="Xu J."/>
            <person name="St-Pierre B."/>
            <person name="Chen S."/>
            <person name="Sun C."/>
        </authorList>
    </citation>
    <scope>NUCLEOTIDE SEQUENCE [LARGE SCALE GENOMIC DNA]</scope>
</reference>
<name>A0ACC0ATN4_CATRO</name>
<evidence type="ECO:0000313" key="1">
    <source>
        <dbReference type="EMBL" id="KAI5663705.1"/>
    </source>
</evidence>
<keyword evidence="2" id="KW-1185">Reference proteome</keyword>
<accession>A0ACC0ATN4</accession>
<sequence>MLMLEGVKTLKKEEVAEVEGQEKGKEWQLKLGHQKGSSLSKKLLTLKNGHEREENCSRVGGKEISFDDRLLNHILGTPENGIRVFQYFVLNLLELVIPLVLKKSTTNILLKEWVLLKIKKGQEAMNVHEEESEEEPEEETYRREMRQKKRQERVEEGQSSGSMTQIVDMKASFYVDSALMLIKLYMLP</sequence>
<organism evidence="1 2">
    <name type="scientific">Catharanthus roseus</name>
    <name type="common">Madagascar periwinkle</name>
    <name type="synonym">Vinca rosea</name>
    <dbReference type="NCBI Taxonomy" id="4058"/>
    <lineage>
        <taxon>Eukaryota</taxon>
        <taxon>Viridiplantae</taxon>
        <taxon>Streptophyta</taxon>
        <taxon>Embryophyta</taxon>
        <taxon>Tracheophyta</taxon>
        <taxon>Spermatophyta</taxon>
        <taxon>Magnoliopsida</taxon>
        <taxon>eudicotyledons</taxon>
        <taxon>Gunneridae</taxon>
        <taxon>Pentapetalae</taxon>
        <taxon>asterids</taxon>
        <taxon>lamiids</taxon>
        <taxon>Gentianales</taxon>
        <taxon>Apocynaceae</taxon>
        <taxon>Rauvolfioideae</taxon>
        <taxon>Vinceae</taxon>
        <taxon>Catharanthinae</taxon>
        <taxon>Catharanthus</taxon>
    </lineage>
</organism>
<gene>
    <name evidence="1" type="ORF">M9H77_23028</name>
</gene>
<evidence type="ECO:0000313" key="2">
    <source>
        <dbReference type="Proteomes" id="UP001060085"/>
    </source>
</evidence>
<dbReference type="Proteomes" id="UP001060085">
    <property type="component" value="Linkage Group LG05"/>
</dbReference>
<protein>
    <submittedName>
        <fullName evidence="1">Uncharacterized protein</fullName>
    </submittedName>
</protein>